<proteinExistence type="predicted"/>
<dbReference type="Pfam" id="PF21001">
    <property type="entry name" value="YqiJ_N"/>
    <property type="match status" value="1"/>
</dbReference>
<evidence type="ECO:0000259" key="2">
    <source>
        <dbReference type="Pfam" id="PF21001"/>
    </source>
</evidence>
<gene>
    <name evidence="3" type="ORF">E4656_18310</name>
</gene>
<feature type="transmembrane region" description="Helical" evidence="1">
    <location>
        <begin position="100"/>
        <end position="128"/>
    </location>
</feature>
<protein>
    <submittedName>
        <fullName evidence="3">DUF1449 family protein</fullName>
    </submittedName>
</protein>
<reference evidence="3 4" key="1">
    <citation type="submission" date="2019-04" db="EMBL/GenBank/DDBJ databases">
        <title>Natronospirillum operosus gen. nov., sp. nov., a haloalkaliphilic satellite isolated from decaying biomass of laboratory culture of cyanobacterium Geitlerinema sp. and proposal of Natronospirillaceae fam. nov. and Saccharospirillaceae fam. nov.</title>
        <authorList>
            <person name="Kevbrin V."/>
            <person name="Boltyanskaya Y."/>
            <person name="Koziaeva V."/>
            <person name="Grouzdev D.S."/>
            <person name="Park M."/>
            <person name="Cho J."/>
        </authorList>
    </citation>
    <scope>NUCLEOTIDE SEQUENCE [LARGE SCALE GENOMIC DNA]</scope>
    <source>
        <strain evidence="3 4">G-116</strain>
    </source>
</reference>
<dbReference type="AlphaFoldDB" id="A0A4Z0W210"/>
<keyword evidence="1" id="KW-0812">Transmembrane</keyword>
<dbReference type="OrthoDB" id="7207054at2"/>
<name>A0A4Z0W210_9GAMM</name>
<sequence length="221" mass="23645">MMFGQWMDPAFLPFMAAGLAVLVLTAVELSALLFGLALSDALDNMLPRVDIESGEAPGIFSWLGFGKAPFLVVLVVILATFSVSGIVIQHTVLGLLGFTLWPLLAVVLALLITMPSASFLAGVLARVIPSEETSGIHRNELVGCHGHIAQGVATHDRLAEAQIAGPRGLRHWIMVRAERGEQLSPGTPVRIIAREDRTVFMARRVEDPDLLKKKGAAALPG</sequence>
<evidence type="ECO:0000256" key="1">
    <source>
        <dbReference type="SAM" id="Phobius"/>
    </source>
</evidence>
<feature type="domain" description="Inner membrane protein YqiJ N-terminal" evidence="2">
    <location>
        <begin position="12"/>
        <end position="116"/>
    </location>
</feature>
<dbReference type="InterPro" id="IPR048376">
    <property type="entry name" value="YqiJ_N"/>
</dbReference>
<comment type="caution">
    <text evidence="3">The sequence shown here is derived from an EMBL/GenBank/DDBJ whole genome shotgun (WGS) entry which is preliminary data.</text>
</comment>
<dbReference type="Proteomes" id="UP000297475">
    <property type="component" value="Unassembled WGS sequence"/>
</dbReference>
<evidence type="ECO:0000313" key="3">
    <source>
        <dbReference type="EMBL" id="TGG90673.1"/>
    </source>
</evidence>
<feature type="transmembrane region" description="Helical" evidence="1">
    <location>
        <begin position="68"/>
        <end position="88"/>
    </location>
</feature>
<keyword evidence="1" id="KW-0472">Membrane</keyword>
<dbReference type="EMBL" id="SRMF01000012">
    <property type="protein sequence ID" value="TGG90673.1"/>
    <property type="molecule type" value="Genomic_DNA"/>
</dbReference>
<keyword evidence="4" id="KW-1185">Reference proteome</keyword>
<organism evidence="3 4">
    <name type="scientific">Natronospirillum operosum</name>
    <dbReference type="NCBI Taxonomy" id="2759953"/>
    <lineage>
        <taxon>Bacteria</taxon>
        <taxon>Pseudomonadati</taxon>
        <taxon>Pseudomonadota</taxon>
        <taxon>Gammaproteobacteria</taxon>
        <taxon>Oceanospirillales</taxon>
        <taxon>Natronospirillaceae</taxon>
        <taxon>Natronospirillum</taxon>
    </lineage>
</organism>
<keyword evidence="1" id="KW-1133">Transmembrane helix</keyword>
<accession>A0A4Z0W210</accession>
<evidence type="ECO:0000313" key="4">
    <source>
        <dbReference type="Proteomes" id="UP000297475"/>
    </source>
</evidence>
<feature type="transmembrane region" description="Helical" evidence="1">
    <location>
        <begin position="12"/>
        <end position="38"/>
    </location>
</feature>